<gene>
    <name evidence="2" type="ORF">SAMN05444171_3618</name>
</gene>
<dbReference type="SUPFAM" id="SSF81901">
    <property type="entry name" value="HCP-like"/>
    <property type="match status" value="1"/>
</dbReference>
<reference evidence="2 3" key="1">
    <citation type="submission" date="2016-10" db="EMBL/GenBank/DDBJ databases">
        <authorList>
            <person name="de Groot N.N."/>
        </authorList>
    </citation>
    <scope>NUCLEOTIDE SEQUENCE [LARGE SCALE GENOMIC DNA]</scope>
    <source>
        <strain evidence="2 3">GAS522</strain>
    </source>
</reference>
<accession>A0A1M6ZHL6</accession>
<organism evidence="2 3">
    <name type="scientific">Bradyrhizobium lablabi</name>
    <dbReference type="NCBI Taxonomy" id="722472"/>
    <lineage>
        <taxon>Bacteria</taxon>
        <taxon>Pseudomonadati</taxon>
        <taxon>Pseudomonadota</taxon>
        <taxon>Alphaproteobacteria</taxon>
        <taxon>Hyphomicrobiales</taxon>
        <taxon>Nitrobacteraceae</taxon>
        <taxon>Bradyrhizobium</taxon>
    </lineage>
</organism>
<evidence type="ECO:0000313" key="2">
    <source>
        <dbReference type="EMBL" id="SED26196.1"/>
    </source>
</evidence>
<evidence type="ECO:0008006" key="4">
    <source>
        <dbReference type="Google" id="ProtNLM"/>
    </source>
</evidence>
<name>A0A1M6ZHL6_9BRAD</name>
<evidence type="ECO:0000313" key="3">
    <source>
        <dbReference type="Proteomes" id="UP000183208"/>
    </source>
</evidence>
<dbReference type="Gene3D" id="1.25.40.10">
    <property type="entry name" value="Tetratricopeptide repeat domain"/>
    <property type="match status" value="1"/>
</dbReference>
<sequence>MVESTKPVHSRDPYDRFDEAISDSRLYETHQPGRAVGLPYEAPEQDEAYEPVPLFLSNYEDDEPKHRFGSGGESNISRALLWSRILKGGIAAASAAGIALAIMSMDNPLSVFANAKASLAGETSGQLSATEPALPPQSVAARPTNSEPAPDNAAPRRLPPASLTSVSPTRDEITAAYQGAIKSKVVAIEPAAQAAAPAEAAPPPARRIDPDELAALLKRAKGLLAIGDITSARLLLERAADAQEADAALMLAGTYDPQVLGTQDMRSITPDPAAARLWYQKAAQLGSVDARRRLQTQN</sequence>
<proteinExistence type="predicted"/>
<dbReference type="OrthoDB" id="8237329at2"/>
<evidence type="ECO:0000256" key="1">
    <source>
        <dbReference type="SAM" id="MobiDB-lite"/>
    </source>
</evidence>
<feature type="compositionally biased region" description="Basic and acidic residues" evidence="1">
    <location>
        <begin position="9"/>
        <end position="19"/>
    </location>
</feature>
<dbReference type="InterPro" id="IPR011990">
    <property type="entry name" value="TPR-like_helical_dom_sf"/>
</dbReference>
<dbReference type="Proteomes" id="UP000183208">
    <property type="component" value="Unassembled WGS sequence"/>
</dbReference>
<dbReference type="EMBL" id="FNTI01000001">
    <property type="protein sequence ID" value="SED26196.1"/>
    <property type="molecule type" value="Genomic_DNA"/>
</dbReference>
<feature type="region of interest" description="Disordered" evidence="1">
    <location>
        <begin position="1"/>
        <end position="38"/>
    </location>
</feature>
<protein>
    <recommendedName>
        <fullName evidence="4">Sel1 repeat-containing protein</fullName>
    </recommendedName>
</protein>
<dbReference type="AlphaFoldDB" id="A0A1M6ZHL6"/>
<feature type="region of interest" description="Disordered" evidence="1">
    <location>
        <begin position="123"/>
        <end position="169"/>
    </location>
</feature>
<dbReference type="RefSeq" id="WP_074821397.1">
    <property type="nucleotide sequence ID" value="NZ_FNTI01000001.1"/>
</dbReference>